<dbReference type="Gene3D" id="2.60.40.3700">
    <property type="match status" value="1"/>
</dbReference>
<sequence>MNRKIIVTIGIVVVLLGAYLFTVNVEKDGPTTVDSRNIKQLVSDYSLGSIENQSASITSQELIVTDTDDSESIYDLPEDEFFVSIAPYVDKTHPCATHSLTGCQGEMIDKEFSVYIEDMEGNVVLDQTMKSQSNGFIDLWLPRDKEYQITFAHEGKTSKSDFSTFENDNTCITTMQLTENKSA</sequence>
<proteinExistence type="predicted"/>
<gene>
    <name evidence="1" type="ORF">GH741_17655</name>
</gene>
<dbReference type="EMBL" id="WJNG01000016">
    <property type="protein sequence ID" value="MRH44473.1"/>
    <property type="molecule type" value="Genomic_DNA"/>
</dbReference>
<dbReference type="Proteomes" id="UP000799092">
    <property type="component" value="Unassembled WGS sequence"/>
</dbReference>
<dbReference type="AlphaFoldDB" id="A0A6A8DFS2"/>
<keyword evidence="2" id="KW-1185">Reference proteome</keyword>
<evidence type="ECO:0008006" key="3">
    <source>
        <dbReference type="Google" id="ProtNLM"/>
    </source>
</evidence>
<dbReference type="InterPro" id="IPR047808">
    <property type="entry name" value="CueP-like"/>
</dbReference>
<protein>
    <recommendedName>
        <fullName evidence="3">CueP family metal-binding protein</fullName>
    </recommendedName>
</protein>
<evidence type="ECO:0000313" key="2">
    <source>
        <dbReference type="Proteomes" id="UP000799092"/>
    </source>
</evidence>
<reference evidence="1" key="1">
    <citation type="submission" date="2019-11" db="EMBL/GenBank/DDBJ databases">
        <authorList>
            <person name="Li J."/>
        </authorList>
    </citation>
    <scope>NUCLEOTIDE SEQUENCE</scope>
    <source>
        <strain evidence="1">B6B</strain>
    </source>
</reference>
<dbReference type="Pfam" id="PF21172">
    <property type="entry name" value="CueP"/>
    <property type="match status" value="1"/>
</dbReference>
<name>A0A6A8DFS2_9BACI</name>
<accession>A0A6A8DFS2</accession>
<comment type="caution">
    <text evidence="1">The sequence shown here is derived from an EMBL/GenBank/DDBJ whole genome shotgun (WGS) entry which is preliminary data.</text>
</comment>
<dbReference type="RefSeq" id="WP_338079548.1">
    <property type="nucleotide sequence ID" value="NZ_WJNG01000016.1"/>
</dbReference>
<dbReference type="NCBIfam" id="NF038094">
    <property type="entry name" value="CueP_fam"/>
    <property type="match status" value="1"/>
</dbReference>
<organism evidence="1 2">
    <name type="scientific">Aquibacillus halophilus</name>
    <dbReference type="NCBI Taxonomy" id="930132"/>
    <lineage>
        <taxon>Bacteria</taxon>
        <taxon>Bacillati</taxon>
        <taxon>Bacillota</taxon>
        <taxon>Bacilli</taxon>
        <taxon>Bacillales</taxon>
        <taxon>Bacillaceae</taxon>
        <taxon>Aquibacillus</taxon>
    </lineage>
</organism>
<evidence type="ECO:0000313" key="1">
    <source>
        <dbReference type="EMBL" id="MRH44473.1"/>
    </source>
</evidence>